<comment type="pathway">
    <text evidence="5">Amine and polyamine degradation; ethanolamine degradation.</text>
</comment>
<dbReference type="PANTHER" id="PTHR39330:SF1">
    <property type="entry name" value="ETHANOLAMINE AMMONIA-LYASE SMALL SUBUNIT"/>
    <property type="match status" value="1"/>
</dbReference>
<evidence type="ECO:0000256" key="3">
    <source>
        <dbReference type="ARBA" id="ARBA00023285"/>
    </source>
</evidence>
<reference evidence="7 8" key="1">
    <citation type="submission" date="2019-08" db="EMBL/GenBank/DDBJ databases">
        <title>Microbe sample from Colwellia echini.</title>
        <authorList>
            <person name="Christiansen L."/>
            <person name="Pathiraja D."/>
            <person name="Schultz-Johansen M."/>
            <person name="Choi I.-G."/>
            <person name="Stougaard P."/>
        </authorList>
    </citation>
    <scope>NUCLEOTIDE SEQUENCE [LARGE SCALE GENOMIC DNA]</scope>
    <source>
        <strain evidence="7 8">A3</strain>
    </source>
</reference>
<feature type="binding site" evidence="5">
    <location>
        <position position="225"/>
    </location>
    <ligand>
        <name>adenosylcob(III)alamin</name>
        <dbReference type="ChEBI" id="CHEBI:18408"/>
    </ligand>
</feature>
<dbReference type="PANTHER" id="PTHR39330">
    <property type="entry name" value="ETHANOLAMINE AMMONIA-LYASE LIGHT CHAIN"/>
    <property type="match status" value="1"/>
</dbReference>
<dbReference type="Gene3D" id="3.40.50.11240">
    <property type="entry name" value="Ethanolamine ammonia-lyase light chain (EutC)"/>
    <property type="match status" value="1"/>
</dbReference>
<name>A0ABY3N0Q7_9GAMM</name>
<evidence type="ECO:0000256" key="5">
    <source>
        <dbReference type="HAMAP-Rule" id="MF_00601"/>
    </source>
</evidence>
<comment type="cofactor">
    <cofactor evidence="5">
        <name>adenosylcob(III)alamin</name>
        <dbReference type="ChEBI" id="CHEBI:18408"/>
    </cofactor>
    <text evidence="5">Binds between the large and small subunits.</text>
</comment>
<dbReference type="InterPro" id="IPR009246">
    <property type="entry name" value="EutC"/>
</dbReference>
<comment type="subcellular location">
    <subcellularLocation>
        <location evidence="5">Bacterial microcompartment</location>
    </subcellularLocation>
</comment>
<comment type="function">
    <text evidence="5">Catalyzes the deamination of various vicinal amino-alcohols to oxo compounds. Allows this organism to utilize ethanolamine as the sole source of nitrogen and carbon in the presence of external vitamin B12.</text>
</comment>
<evidence type="ECO:0000313" key="7">
    <source>
        <dbReference type="EMBL" id="TYK67030.1"/>
    </source>
</evidence>
<dbReference type="EMBL" id="PJAI02000001">
    <property type="protein sequence ID" value="TYK67030.1"/>
    <property type="molecule type" value="Genomic_DNA"/>
</dbReference>
<evidence type="ECO:0000256" key="6">
    <source>
        <dbReference type="SAM" id="MobiDB-lite"/>
    </source>
</evidence>
<comment type="similarity">
    <text evidence="5">Belongs to the EutC family.</text>
</comment>
<evidence type="ECO:0000256" key="1">
    <source>
        <dbReference type="ARBA" id="ARBA00022628"/>
    </source>
</evidence>
<evidence type="ECO:0000313" key="8">
    <source>
        <dbReference type="Proteomes" id="UP000815846"/>
    </source>
</evidence>
<protein>
    <recommendedName>
        <fullName evidence="5">Ethanolamine ammonia-lyase small subunit</fullName>
        <shortName evidence="5">EAL small subunit</shortName>
        <ecNumber evidence="5">4.3.1.7</ecNumber>
    </recommendedName>
</protein>
<dbReference type="Gene3D" id="1.10.30.40">
    <property type="entry name" value="Ethanolamine ammonia-lyase light chain (EutC), N-terminal domain"/>
    <property type="match status" value="1"/>
</dbReference>
<gene>
    <name evidence="5" type="primary">eutC</name>
    <name evidence="7" type="ORF">CWS31_000355</name>
</gene>
<proteinExistence type="inferred from homology"/>
<dbReference type="InterPro" id="IPR042251">
    <property type="entry name" value="EutC_C"/>
</dbReference>
<dbReference type="RefSeq" id="WP_101343180.1">
    <property type="nucleotide sequence ID" value="NZ_PJAI02000001.1"/>
</dbReference>
<feature type="region of interest" description="Disordered" evidence="6">
    <location>
        <begin position="1"/>
        <end position="28"/>
    </location>
</feature>
<keyword evidence="8" id="KW-1185">Reference proteome</keyword>
<accession>A0ABY3N0Q7</accession>
<comment type="catalytic activity">
    <reaction evidence="5">
        <text>ethanolamine = acetaldehyde + NH4(+)</text>
        <dbReference type="Rhea" id="RHEA:15313"/>
        <dbReference type="ChEBI" id="CHEBI:15343"/>
        <dbReference type="ChEBI" id="CHEBI:28938"/>
        <dbReference type="ChEBI" id="CHEBI:57603"/>
        <dbReference type="EC" id="4.3.1.7"/>
    </reaction>
</comment>
<evidence type="ECO:0000256" key="2">
    <source>
        <dbReference type="ARBA" id="ARBA00023239"/>
    </source>
</evidence>
<evidence type="ECO:0000256" key="4">
    <source>
        <dbReference type="ARBA" id="ARBA00024446"/>
    </source>
</evidence>
<dbReference type="PIRSF" id="PIRSF018982">
    <property type="entry name" value="EutC"/>
    <property type="match status" value="1"/>
</dbReference>
<dbReference type="Pfam" id="PF05985">
    <property type="entry name" value="EutC"/>
    <property type="match status" value="1"/>
</dbReference>
<comment type="subunit">
    <text evidence="5">The basic unit is a heterodimer which dimerizes to form tetramers. The heterotetramers trimerize; 6 large subunits form a core ring with 6 small subunits projecting outwards.</text>
</comment>
<comment type="caution">
    <text evidence="7">The sequence shown here is derived from an EMBL/GenBank/DDBJ whole genome shotgun (WGS) entry which is preliminary data.</text>
</comment>
<dbReference type="InterPro" id="IPR042255">
    <property type="entry name" value="EutC_N"/>
</dbReference>
<dbReference type="Proteomes" id="UP000815846">
    <property type="component" value="Unassembled WGS sequence"/>
</dbReference>
<keyword evidence="3 5" id="KW-0170">Cobalt</keyword>
<dbReference type="NCBIfam" id="NF003971">
    <property type="entry name" value="PRK05465.1"/>
    <property type="match status" value="1"/>
</dbReference>
<feature type="binding site" evidence="5">
    <location>
        <position position="254"/>
    </location>
    <ligand>
        <name>adenosylcob(III)alamin</name>
        <dbReference type="ChEBI" id="CHEBI:18408"/>
    </ligand>
</feature>
<dbReference type="HAMAP" id="MF_00601">
    <property type="entry name" value="EutC"/>
    <property type="match status" value="1"/>
</dbReference>
<keyword evidence="1 5" id="KW-0846">Cobalamin</keyword>
<dbReference type="EC" id="4.3.1.7" evidence="5"/>
<keyword evidence="2 5" id="KW-0456">Lyase</keyword>
<sequence>MVSFFSKGNAQGDAKKNSKLVTESSTDIPVEKASEQGNVIHNPWRDLRQFTDARIGLGRAGISLPTAEMLAFQLSHAQARDAVSFPLNTDELCQKLSTIEILKPLSPVIHLQSQANDRTTYLQRPDLGRKLDESARQSLVNFMDKRDISSKAQYDLAIVVVDGLSSLAVQSNALPFMTHLFELLEEDKHSWNIAPMTVVKEGRVAVGDDIGELLNAQAVIVLIGERPGLSSPDSLGLYLTWSPKTGLNDASRNCISNIRPAGLPYTEAAQRALYLLTEAHKLKLSGVNLKDRTQDDVIEHQQSTKNFLISD</sequence>
<feature type="binding site" evidence="5">
    <location>
        <position position="204"/>
    </location>
    <ligand>
        <name>adenosylcob(III)alamin</name>
        <dbReference type="ChEBI" id="CHEBI:18408"/>
    </ligand>
</feature>
<organism evidence="7 8">
    <name type="scientific">Colwellia echini</name>
    <dbReference type="NCBI Taxonomy" id="1982103"/>
    <lineage>
        <taxon>Bacteria</taxon>
        <taxon>Pseudomonadati</taxon>
        <taxon>Pseudomonadota</taxon>
        <taxon>Gammaproteobacteria</taxon>
        <taxon>Alteromonadales</taxon>
        <taxon>Colwelliaceae</taxon>
        <taxon>Colwellia</taxon>
    </lineage>
</organism>
<keyword evidence="4 5" id="KW-1283">Bacterial microcompartment</keyword>